<dbReference type="InterPro" id="IPR000182">
    <property type="entry name" value="GNAT_dom"/>
</dbReference>
<dbReference type="EMBL" id="BMBA01000004">
    <property type="protein sequence ID" value="GFZ33221.1"/>
    <property type="molecule type" value="Genomic_DNA"/>
</dbReference>
<keyword evidence="1" id="KW-0046">Antibiotic resistance</keyword>
<reference evidence="3 4" key="1">
    <citation type="journal article" date="2021" name="Int. J. Syst. Evol. Microbiol.">
        <title>Clostridium zeae sp. nov., isolated from corn silage.</title>
        <authorList>
            <person name="Kobayashi H."/>
            <person name="Tanizawa Y."/>
            <person name="Yagura M."/>
            <person name="Sakamoto M."/>
            <person name="Ohkuma M."/>
            <person name="Tohno M."/>
        </authorList>
    </citation>
    <scope>NUCLEOTIDE SEQUENCE [LARGE SCALE GENOMIC DNA]</scope>
    <source>
        <strain evidence="3 4">CSC2</strain>
    </source>
</reference>
<dbReference type="SUPFAM" id="SSF55729">
    <property type="entry name" value="Acyl-CoA N-acyltransferases (Nat)"/>
    <property type="match status" value="1"/>
</dbReference>
<dbReference type="InterPro" id="IPR016181">
    <property type="entry name" value="Acyl_CoA_acyltransferase"/>
</dbReference>
<feature type="domain" description="N-acetyltransferase" evidence="2">
    <location>
        <begin position="1"/>
        <end position="132"/>
    </location>
</feature>
<accession>A0ABQ1EEM5</accession>
<dbReference type="PROSITE" id="PS51186">
    <property type="entry name" value="GNAT"/>
    <property type="match status" value="1"/>
</dbReference>
<proteinExistence type="predicted"/>
<dbReference type="RefSeq" id="WP_206871457.1">
    <property type="nucleotide sequence ID" value="NZ_BMBA01000004.1"/>
</dbReference>
<evidence type="ECO:0000259" key="2">
    <source>
        <dbReference type="PROSITE" id="PS51186"/>
    </source>
</evidence>
<evidence type="ECO:0000313" key="3">
    <source>
        <dbReference type="EMBL" id="GFZ33221.1"/>
    </source>
</evidence>
<organism evidence="3 4">
    <name type="scientific">Clostridium zeae</name>
    <dbReference type="NCBI Taxonomy" id="2759022"/>
    <lineage>
        <taxon>Bacteria</taxon>
        <taxon>Bacillati</taxon>
        <taxon>Bacillota</taxon>
        <taxon>Clostridia</taxon>
        <taxon>Eubacteriales</taxon>
        <taxon>Clostridiaceae</taxon>
        <taxon>Clostridium</taxon>
    </lineage>
</organism>
<evidence type="ECO:0000313" key="4">
    <source>
        <dbReference type="Proteomes" id="UP000663802"/>
    </source>
</evidence>
<sequence length="132" mass="15671">MIETKFYNGSNKTRCIIEYFEIPIGYIQFYAISEEECYEYGFENLKGEIYGTDQFIGETNYWGQGIGKMLMELITNYLTSEKRVQKILLDPQSWNERAIKCYEKSGFIKIKLLPKHELHEGELKDCWLMMYG</sequence>
<dbReference type="Proteomes" id="UP000663802">
    <property type="component" value="Unassembled WGS sequence"/>
</dbReference>
<name>A0ABQ1EEM5_9CLOT</name>
<keyword evidence="4" id="KW-1185">Reference proteome</keyword>
<evidence type="ECO:0000256" key="1">
    <source>
        <dbReference type="ARBA" id="ARBA00023251"/>
    </source>
</evidence>
<protein>
    <recommendedName>
        <fullName evidence="2">N-acetyltransferase domain-containing protein</fullName>
    </recommendedName>
</protein>
<comment type="caution">
    <text evidence="3">The sequence shown here is derived from an EMBL/GenBank/DDBJ whole genome shotgun (WGS) entry which is preliminary data.</text>
</comment>
<dbReference type="PANTHER" id="PTHR31438:SF1">
    <property type="entry name" value="LYSINE N-ACYLTRANSFERASE C17G9.06C-RELATED"/>
    <property type="match status" value="1"/>
</dbReference>
<dbReference type="PANTHER" id="PTHR31438">
    <property type="entry name" value="LYSINE N-ACYLTRANSFERASE C17G9.06C-RELATED"/>
    <property type="match status" value="1"/>
</dbReference>
<gene>
    <name evidence="3" type="ORF">CSC2_37470</name>
</gene>
<dbReference type="Gene3D" id="3.40.630.30">
    <property type="match status" value="1"/>
</dbReference>
<dbReference type="Pfam" id="PF13523">
    <property type="entry name" value="Acetyltransf_8"/>
    <property type="match status" value="1"/>
</dbReference>